<comment type="caution">
    <text evidence="2">The sequence shown here is derived from an EMBL/GenBank/DDBJ whole genome shotgun (WGS) entry which is preliminary data.</text>
</comment>
<dbReference type="Proteomes" id="UP000294593">
    <property type="component" value="Unassembled WGS sequence"/>
</dbReference>
<feature type="domain" description="Pvc16 N-terminal" evidence="1">
    <location>
        <begin position="10"/>
        <end position="188"/>
    </location>
</feature>
<evidence type="ECO:0000259" key="1">
    <source>
        <dbReference type="Pfam" id="PF14065"/>
    </source>
</evidence>
<dbReference type="RefSeq" id="WP_133606712.1">
    <property type="nucleotide sequence ID" value="NZ_SNXW01000002.1"/>
</dbReference>
<dbReference type="Pfam" id="PF14065">
    <property type="entry name" value="Pvc16_N"/>
    <property type="match status" value="1"/>
</dbReference>
<dbReference type="AlphaFoldDB" id="A0A4R6RHH6"/>
<name>A0A4R6RHH6_9BURK</name>
<evidence type="ECO:0000313" key="3">
    <source>
        <dbReference type="Proteomes" id="UP000294593"/>
    </source>
</evidence>
<gene>
    <name evidence="2" type="ORF">EV672_102121</name>
</gene>
<keyword evidence="3" id="KW-1185">Reference proteome</keyword>
<organism evidence="2 3">
    <name type="scientific">Aquabacterium commune</name>
    <dbReference type="NCBI Taxonomy" id="70586"/>
    <lineage>
        <taxon>Bacteria</taxon>
        <taxon>Pseudomonadati</taxon>
        <taxon>Pseudomonadota</taxon>
        <taxon>Betaproteobacteria</taxon>
        <taxon>Burkholderiales</taxon>
        <taxon>Aquabacterium</taxon>
    </lineage>
</organism>
<reference evidence="2 3" key="1">
    <citation type="submission" date="2019-03" db="EMBL/GenBank/DDBJ databases">
        <title>Genomic Encyclopedia of Type Strains, Phase IV (KMG-IV): sequencing the most valuable type-strain genomes for metagenomic binning, comparative biology and taxonomic classification.</title>
        <authorList>
            <person name="Goeker M."/>
        </authorList>
    </citation>
    <scope>NUCLEOTIDE SEQUENCE [LARGE SCALE GENOMIC DNA]</scope>
    <source>
        <strain evidence="2 3">DSM 11901</strain>
    </source>
</reference>
<sequence length="206" mass="23137">MANHLAIAAVAKTILKMVEDHCPRDEFASTPTFALYAGHDFAAQPVTEGFSLLVWRLSVNTAVRSFSARREPDGRKRRPPLPVDVSMLLTAWSSEPERQLRLTGWALRFLEDNAIVPAALLNQSLSRRTVPAFRPDEAIELMLDAPSLPDYLGLWDKFRSRWQTSLTYVARPVLLESDIVLEEGALVETRDFRHGQTDTRTPGGQP</sequence>
<dbReference type="EMBL" id="SNXW01000002">
    <property type="protein sequence ID" value="TDP85772.1"/>
    <property type="molecule type" value="Genomic_DNA"/>
</dbReference>
<proteinExistence type="predicted"/>
<dbReference type="OrthoDB" id="527247at2"/>
<protein>
    <submittedName>
        <fullName evidence="2">Uncharacterized protein DUF4255</fullName>
    </submittedName>
</protein>
<dbReference type="InterPro" id="IPR025351">
    <property type="entry name" value="Pvc16_N"/>
</dbReference>
<accession>A0A4R6RHH6</accession>
<evidence type="ECO:0000313" key="2">
    <source>
        <dbReference type="EMBL" id="TDP85772.1"/>
    </source>
</evidence>